<protein>
    <submittedName>
        <fullName evidence="1">Uncharacterized protein</fullName>
    </submittedName>
</protein>
<dbReference type="EMBL" id="BGPR01001527">
    <property type="protein sequence ID" value="GBM56084.1"/>
    <property type="molecule type" value="Genomic_DNA"/>
</dbReference>
<name>A0A4Y2GVG5_ARAVE</name>
<dbReference type="Proteomes" id="UP000499080">
    <property type="component" value="Unassembled WGS sequence"/>
</dbReference>
<evidence type="ECO:0000313" key="2">
    <source>
        <dbReference type="Proteomes" id="UP000499080"/>
    </source>
</evidence>
<proteinExistence type="predicted"/>
<reference evidence="1 2" key="1">
    <citation type="journal article" date="2019" name="Sci. Rep.">
        <title>Orb-weaving spider Araneus ventricosus genome elucidates the spidroin gene catalogue.</title>
        <authorList>
            <person name="Kono N."/>
            <person name="Nakamura H."/>
            <person name="Ohtoshi R."/>
            <person name="Moran D.A.P."/>
            <person name="Shinohara A."/>
            <person name="Yoshida Y."/>
            <person name="Fujiwara M."/>
            <person name="Mori M."/>
            <person name="Tomita M."/>
            <person name="Arakawa K."/>
        </authorList>
    </citation>
    <scope>NUCLEOTIDE SEQUENCE [LARGE SCALE GENOMIC DNA]</scope>
</reference>
<gene>
    <name evidence="1" type="ORF">AVEN_187280_1</name>
</gene>
<comment type="caution">
    <text evidence="1">The sequence shown here is derived from an EMBL/GenBank/DDBJ whole genome shotgun (WGS) entry which is preliminary data.</text>
</comment>
<organism evidence="1 2">
    <name type="scientific">Araneus ventricosus</name>
    <name type="common">Orbweaver spider</name>
    <name type="synonym">Epeira ventricosa</name>
    <dbReference type="NCBI Taxonomy" id="182803"/>
    <lineage>
        <taxon>Eukaryota</taxon>
        <taxon>Metazoa</taxon>
        <taxon>Ecdysozoa</taxon>
        <taxon>Arthropoda</taxon>
        <taxon>Chelicerata</taxon>
        <taxon>Arachnida</taxon>
        <taxon>Araneae</taxon>
        <taxon>Araneomorphae</taxon>
        <taxon>Entelegynae</taxon>
        <taxon>Araneoidea</taxon>
        <taxon>Araneidae</taxon>
        <taxon>Araneus</taxon>
    </lineage>
</organism>
<keyword evidence="2" id="KW-1185">Reference proteome</keyword>
<evidence type="ECO:0000313" key="1">
    <source>
        <dbReference type="EMBL" id="GBM56084.1"/>
    </source>
</evidence>
<accession>A0A4Y2GVG5</accession>
<dbReference type="AlphaFoldDB" id="A0A4Y2GVG5"/>
<sequence>MNFCPNGDSQLCQRRFKKFRPWSKMPAQHFVKAEMRRKSPVLIAPDLRDEIFIFPSNRNNWLKPAKVRLATLRLNHFRRSTELYCRPPVNARIFTGENNPFREHAISLGQ</sequence>